<dbReference type="AlphaFoldDB" id="A0A9W6HWV2"/>
<evidence type="ECO:0000256" key="1">
    <source>
        <dbReference type="ARBA" id="ARBA00006547"/>
    </source>
</evidence>
<name>A0A9W6HWV2_9ACTN</name>
<reference evidence="3" key="2">
    <citation type="submission" date="2023-01" db="EMBL/GenBank/DDBJ databases">
        <authorList>
            <person name="Sun Q."/>
            <person name="Evtushenko L."/>
        </authorList>
    </citation>
    <scope>NUCLEOTIDE SEQUENCE</scope>
    <source>
        <strain evidence="3">VKM Ac-2007</strain>
    </source>
</reference>
<dbReference type="PANTHER" id="PTHR11786:SF0">
    <property type="entry name" value="ARYLAMINE N-ACETYLTRANSFERASE 4-RELATED"/>
    <property type="match status" value="1"/>
</dbReference>
<sequence length="258" mass="28961">MDEYLKRIGAARPASPDSGSLRELQLRHLLTVPFENLSIHLGEPVVLDDGALVDKVVGRRRGGFCYELNGAFAVLLRTLGHEVTLLSARVFADGVLGPPFDHMALRVNAPDPWLVDVGFGRFAHHPLRLDLRTDQLDPGGVFRLTETEEGDLDVLRDGVPQYRLERRPRVLADFEATCWWQQTSPKSHFTRSPVCTILTEEGRLTLTDRLLVRTVGDAREERNLATDAETLAAYRDHFGIELTRPPATPPRQRERAGE</sequence>
<dbReference type="EMBL" id="BSEV01000002">
    <property type="protein sequence ID" value="GLK07830.1"/>
    <property type="molecule type" value="Genomic_DNA"/>
</dbReference>
<dbReference type="RefSeq" id="WP_271216367.1">
    <property type="nucleotide sequence ID" value="NZ_BAAAVD010000024.1"/>
</dbReference>
<gene>
    <name evidence="3" type="ORF">GCM10017600_12350</name>
</gene>
<dbReference type="PRINTS" id="PR01543">
    <property type="entry name" value="ANATRNSFRASE"/>
</dbReference>
<evidence type="ECO:0000313" key="3">
    <source>
        <dbReference type="EMBL" id="GLK07830.1"/>
    </source>
</evidence>
<proteinExistence type="inferred from homology"/>
<organism evidence="3 4">
    <name type="scientific">Streptosporangium carneum</name>
    <dbReference type="NCBI Taxonomy" id="47481"/>
    <lineage>
        <taxon>Bacteria</taxon>
        <taxon>Bacillati</taxon>
        <taxon>Actinomycetota</taxon>
        <taxon>Actinomycetes</taxon>
        <taxon>Streptosporangiales</taxon>
        <taxon>Streptosporangiaceae</taxon>
        <taxon>Streptosporangium</taxon>
    </lineage>
</organism>
<dbReference type="GO" id="GO:0016407">
    <property type="term" value="F:acetyltransferase activity"/>
    <property type="evidence" value="ECO:0007669"/>
    <property type="project" value="InterPro"/>
</dbReference>
<keyword evidence="4" id="KW-1185">Reference proteome</keyword>
<dbReference type="PANTHER" id="PTHR11786">
    <property type="entry name" value="N-HYDROXYARYLAMINE O-ACETYLTRANSFERASE"/>
    <property type="match status" value="1"/>
</dbReference>
<evidence type="ECO:0000313" key="4">
    <source>
        <dbReference type="Proteomes" id="UP001143474"/>
    </source>
</evidence>
<dbReference type="Gene3D" id="3.30.2140.10">
    <property type="entry name" value="Arylamine N-acetyltransferase"/>
    <property type="match status" value="1"/>
</dbReference>
<protein>
    <submittedName>
        <fullName evidence="3">N-hydroxyarylamine O-acetyltransferase</fullName>
    </submittedName>
</protein>
<reference evidence="3" key="1">
    <citation type="journal article" date="2014" name="Int. J. Syst. Evol. Microbiol.">
        <title>Complete genome sequence of Corynebacterium casei LMG S-19264T (=DSM 44701T), isolated from a smear-ripened cheese.</title>
        <authorList>
            <consortium name="US DOE Joint Genome Institute (JGI-PGF)"/>
            <person name="Walter F."/>
            <person name="Albersmeier A."/>
            <person name="Kalinowski J."/>
            <person name="Ruckert C."/>
        </authorList>
    </citation>
    <scope>NUCLEOTIDE SEQUENCE</scope>
    <source>
        <strain evidence="3">VKM Ac-2007</strain>
    </source>
</reference>
<dbReference type="SUPFAM" id="SSF54001">
    <property type="entry name" value="Cysteine proteinases"/>
    <property type="match status" value="1"/>
</dbReference>
<accession>A0A9W6HWV2</accession>
<comment type="caution">
    <text evidence="3">The sequence shown here is derived from an EMBL/GenBank/DDBJ whole genome shotgun (WGS) entry which is preliminary data.</text>
</comment>
<dbReference type="Proteomes" id="UP001143474">
    <property type="component" value="Unassembled WGS sequence"/>
</dbReference>
<dbReference type="Gene3D" id="2.40.128.150">
    <property type="entry name" value="Cysteine proteinases"/>
    <property type="match status" value="1"/>
</dbReference>
<dbReference type="Pfam" id="PF00797">
    <property type="entry name" value="Acetyltransf_2"/>
    <property type="match status" value="1"/>
</dbReference>
<dbReference type="InterPro" id="IPR001447">
    <property type="entry name" value="Arylamine_N-AcTrfase"/>
</dbReference>
<dbReference type="InterPro" id="IPR038765">
    <property type="entry name" value="Papain-like_cys_pep_sf"/>
</dbReference>
<evidence type="ECO:0000256" key="2">
    <source>
        <dbReference type="RuleBase" id="RU003452"/>
    </source>
</evidence>
<comment type="similarity">
    <text evidence="1 2">Belongs to the arylamine N-acetyltransferase family.</text>
</comment>